<dbReference type="GO" id="GO:0005524">
    <property type="term" value="F:ATP binding"/>
    <property type="evidence" value="ECO:0007669"/>
    <property type="project" value="InterPro"/>
</dbReference>
<dbReference type="SUPFAM" id="SSF56112">
    <property type="entry name" value="Protein kinase-like (PK-like)"/>
    <property type="match status" value="1"/>
</dbReference>
<dbReference type="PANTHER" id="PTHR48007:SF79">
    <property type="entry name" value="(WILD MALAYSIAN BANANA) HYPOTHETICAL PROTEIN"/>
    <property type="match status" value="1"/>
</dbReference>
<sequence>MHGSLYKVSMVNSVFLAVKRIKDWGISESDFQRKIGKVSQVNHPFVLQPLAYYCSRQEKLLAYEYMDNGSLFNMLYKVGMN</sequence>
<organism evidence="2 3">
    <name type="scientific">Arachis hypogaea</name>
    <name type="common">Peanut</name>
    <dbReference type="NCBI Taxonomy" id="3818"/>
    <lineage>
        <taxon>Eukaryota</taxon>
        <taxon>Viridiplantae</taxon>
        <taxon>Streptophyta</taxon>
        <taxon>Embryophyta</taxon>
        <taxon>Tracheophyta</taxon>
        <taxon>Spermatophyta</taxon>
        <taxon>Magnoliopsida</taxon>
        <taxon>eudicotyledons</taxon>
        <taxon>Gunneridae</taxon>
        <taxon>Pentapetalae</taxon>
        <taxon>rosids</taxon>
        <taxon>fabids</taxon>
        <taxon>Fabales</taxon>
        <taxon>Fabaceae</taxon>
        <taxon>Papilionoideae</taxon>
        <taxon>50 kb inversion clade</taxon>
        <taxon>dalbergioids sensu lato</taxon>
        <taxon>Dalbergieae</taxon>
        <taxon>Pterocarpus clade</taxon>
        <taxon>Arachis</taxon>
    </lineage>
</organism>
<dbReference type="InterPro" id="IPR000719">
    <property type="entry name" value="Prot_kinase_dom"/>
</dbReference>
<dbReference type="PANTHER" id="PTHR48007">
    <property type="entry name" value="LEUCINE-RICH REPEAT RECEPTOR-LIKE PROTEIN KINASE PXC1"/>
    <property type="match status" value="1"/>
</dbReference>
<protein>
    <recommendedName>
        <fullName evidence="1">Protein kinase domain-containing protein</fullName>
    </recommendedName>
</protein>
<dbReference type="Proteomes" id="UP000289738">
    <property type="component" value="Chromosome A07"/>
</dbReference>
<dbReference type="InterPro" id="IPR046959">
    <property type="entry name" value="PRK1-6/SRF4-like"/>
</dbReference>
<evidence type="ECO:0000259" key="1">
    <source>
        <dbReference type="PROSITE" id="PS50011"/>
    </source>
</evidence>
<dbReference type="AlphaFoldDB" id="A0A445CCP5"/>
<dbReference type="InterPro" id="IPR011009">
    <property type="entry name" value="Kinase-like_dom_sf"/>
</dbReference>
<proteinExistence type="predicted"/>
<accession>A0A445CCP5</accession>
<feature type="domain" description="Protein kinase" evidence="1">
    <location>
        <begin position="1"/>
        <end position="81"/>
    </location>
</feature>
<dbReference type="STRING" id="3818.A0A445CCP5"/>
<evidence type="ECO:0000313" key="2">
    <source>
        <dbReference type="EMBL" id="RYR48689.1"/>
    </source>
</evidence>
<evidence type="ECO:0000313" key="3">
    <source>
        <dbReference type="Proteomes" id="UP000289738"/>
    </source>
</evidence>
<reference evidence="2 3" key="1">
    <citation type="submission" date="2019-01" db="EMBL/GenBank/DDBJ databases">
        <title>Sequencing of cultivated peanut Arachis hypogaea provides insights into genome evolution and oil improvement.</title>
        <authorList>
            <person name="Chen X."/>
        </authorList>
    </citation>
    <scope>NUCLEOTIDE SEQUENCE [LARGE SCALE GENOMIC DNA]</scope>
    <source>
        <strain evidence="3">cv. Fuhuasheng</strain>
        <tissue evidence="2">Leaves</tissue>
    </source>
</reference>
<dbReference type="Gene3D" id="1.10.510.10">
    <property type="entry name" value="Transferase(Phosphotransferase) domain 1"/>
    <property type="match status" value="1"/>
</dbReference>
<name>A0A445CCP5_ARAHY</name>
<dbReference type="GO" id="GO:0004672">
    <property type="term" value="F:protein kinase activity"/>
    <property type="evidence" value="ECO:0007669"/>
    <property type="project" value="InterPro"/>
</dbReference>
<dbReference type="PROSITE" id="PS50011">
    <property type="entry name" value="PROTEIN_KINASE_DOM"/>
    <property type="match status" value="1"/>
</dbReference>
<dbReference type="EMBL" id="SDMP01000007">
    <property type="protein sequence ID" value="RYR48689.1"/>
    <property type="molecule type" value="Genomic_DNA"/>
</dbReference>
<gene>
    <name evidence="2" type="ORF">Ahy_A07g034749</name>
</gene>
<comment type="caution">
    <text evidence="2">The sequence shown here is derived from an EMBL/GenBank/DDBJ whole genome shotgun (WGS) entry which is preliminary data.</text>
</comment>
<keyword evidence="3" id="KW-1185">Reference proteome</keyword>